<reference evidence="9 10" key="1">
    <citation type="submission" date="2018-06" db="EMBL/GenBank/DDBJ databases">
        <title>A transcriptomic atlas of mushroom development highlights an independent origin of complex multicellularity.</title>
        <authorList>
            <consortium name="DOE Joint Genome Institute"/>
            <person name="Krizsan K."/>
            <person name="Almasi E."/>
            <person name="Merenyi Z."/>
            <person name="Sahu N."/>
            <person name="Viragh M."/>
            <person name="Koszo T."/>
            <person name="Mondo S."/>
            <person name="Kiss B."/>
            <person name="Balint B."/>
            <person name="Kues U."/>
            <person name="Barry K."/>
            <person name="Hegedus J.C."/>
            <person name="Henrissat B."/>
            <person name="Johnson J."/>
            <person name="Lipzen A."/>
            <person name="Ohm R."/>
            <person name="Nagy I."/>
            <person name="Pangilinan J."/>
            <person name="Yan J."/>
            <person name="Xiong Y."/>
            <person name="Grigoriev I.V."/>
            <person name="Hibbett D.S."/>
            <person name="Nagy L.G."/>
        </authorList>
    </citation>
    <scope>NUCLEOTIDE SEQUENCE [LARGE SCALE GENOMIC DNA]</scope>
    <source>
        <strain evidence="9 10">SZMC22713</strain>
    </source>
</reference>
<dbReference type="PANTHER" id="PTHR43779">
    <property type="entry name" value="DIOXYGENASE RV0097-RELATED"/>
    <property type="match status" value="1"/>
</dbReference>
<dbReference type="AlphaFoldDB" id="A0A4Y7Q178"/>
<sequence length="396" mass="44140">MAIEVIPLPLPPSADPSKFADFGREVKGVNPGQLTDEQFKEISDLLYKHSALLFRNVDVSPEEQYKLTKAFDPTSESYGHGNNKTGSEKKSVLHPDLKTIPRVPQVQLIGNGKVYNHEGLAEAQLKHPSHTTFHKTVISPEDDAKGYTRFYRWHIDAALYDLSPPKVTTLYGLKVPSGAPQICRYDDGTGDELPVPLGTTAFVSGKTMFDILPKELKSLAVRTKVKYAPHPYVWMAPAQAMSTGLGIESDGLELPYNELPAWEESKVKIFPMLWKNPVTHELHFQVHPCGVSELLIDPLPEGASKDGALYPDGAHLTNLKEVRELLYKMQRPAIAPPLVYPHDWREKDMVLFHNRGVLHTVVGAFSKDQVRAFHQCNLAASDDPVGPSEEDVKKWA</sequence>
<dbReference type="InterPro" id="IPR003819">
    <property type="entry name" value="TauD/TfdA-like"/>
</dbReference>
<dbReference type="Pfam" id="PF02668">
    <property type="entry name" value="TauD"/>
    <property type="match status" value="1"/>
</dbReference>
<dbReference type="EMBL" id="ML170184">
    <property type="protein sequence ID" value="TDL20922.1"/>
    <property type="molecule type" value="Genomic_DNA"/>
</dbReference>
<keyword evidence="5" id="KW-0560">Oxidoreductase</keyword>
<comment type="similarity">
    <text evidence="2">Belongs to the TfdA dioxygenase family.</text>
</comment>
<evidence type="ECO:0000259" key="8">
    <source>
        <dbReference type="Pfam" id="PF02668"/>
    </source>
</evidence>
<name>A0A4Y7Q178_9AGAM</name>
<dbReference type="OrthoDB" id="93019at2759"/>
<feature type="domain" description="TauD/TfdA-like" evidence="8">
    <location>
        <begin position="20"/>
        <end position="375"/>
    </location>
</feature>
<accession>A0A4Y7Q178</accession>
<dbReference type="SUPFAM" id="SSF51197">
    <property type="entry name" value="Clavaminate synthase-like"/>
    <property type="match status" value="1"/>
</dbReference>
<dbReference type="VEuPathDB" id="FungiDB:BD410DRAFT_899202"/>
<keyword evidence="3" id="KW-0479">Metal-binding</keyword>
<gene>
    <name evidence="9" type="ORF">BD410DRAFT_899202</name>
</gene>
<dbReference type="STRING" id="50990.A0A4Y7Q178"/>
<dbReference type="GO" id="GO:0051213">
    <property type="term" value="F:dioxygenase activity"/>
    <property type="evidence" value="ECO:0007669"/>
    <property type="project" value="UniProtKB-KW"/>
</dbReference>
<dbReference type="PANTHER" id="PTHR43779:SF2">
    <property type="entry name" value="ALPHA-KETOGLUTARATE-DEPENDENT XANTHINE DIOXYGENASE XAN1"/>
    <property type="match status" value="1"/>
</dbReference>
<comment type="cofactor">
    <cofactor evidence="1">
        <name>Fe(2+)</name>
        <dbReference type="ChEBI" id="CHEBI:29033"/>
    </cofactor>
</comment>
<evidence type="ECO:0000256" key="4">
    <source>
        <dbReference type="ARBA" id="ARBA00022964"/>
    </source>
</evidence>
<dbReference type="InterPro" id="IPR042098">
    <property type="entry name" value="TauD-like_sf"/>
</dbReference>
<evidence type="ECO:0000256" key="2">
    <source>
        <dbReference type="ARBA" id="ARBA00005896"/>
    </source>
</evidence>
<feature type="region of interest" description="Disordered" evidence="7">
    <location>
        <begin position="71"/>
        <end position="91"/>
    </location>
</feature>
<dbReference type="Proteomes" id="UP000294933">
    <property type="component" value="Unassembled WGS sequence"/>
</dbReference>
<dbReference type="GO" id="GO:0046872">
    <property type="term" value="F:metal ion binding"/>
    <property type="evidence" value="ECO:0007669"/>
    <property type="project" value="UniProtKB-KW"/>
</dbReference>
<evidence type="ECO:0000256" key="5">
    <source>
        <dbReference type="ARBA" id="ARBA00023002"/>
    </source>
</evidence>
<feature type="compositionally biased region" description="Polar residues" evidence="7">
    <location>
        <begin position="74"/>
        <end position="85"/>
    </location>
</feature>
<evidence type="ECO:0000256" key="3">
    <source>
        <dbReference type="ARBA" id="ARBA00022723"/>
    </source>
</evidence>
<organism evidence="9 10">
    <name type="scientific">Rickenella mellea</name>
    <dbReference type="NCBI Taxonomy" id="50990"/>
    <lineage>
        <taxon>Eukaryota</taxon>
        <taxon>Fungi</taxon>
        <taxon>Dikarya</taxon>
        <taxon>Basidiomycota</taxon>
        <taxon>Agaricomycotina</taxon>
        <taxon>Agaricomycetes</taxon>
        <taxon>Hymenochaetales</taxon>
        <taxon>Rickenellaceae</taxon>
        <taxon>Rickenella</taxon>
    </lineage>
</organism>
<dbReference type="InterPro" id="IPR051178">
    <property type="entry name" value="TfdA_dioxygenase"/>
</dbReference>
<keyword evidence="10" id="KW-1185">Reference proteome</keyword>
<evidence type="ECO:0000313" key="9">
    <source>
        <dbReference type="EMBL" id="TDL20922.1"/>
    </source>
</evidence>
<evidence type="ECO:0000256" key="6">
    <source>
        <dbReference type="ARBA" id="ARBA00023004"/>
    </source>
</evidence>
<keyword evidence="6" id="KW-0408">Iron</keyword>
<dbReference type="Gene3D" id="3.60.130.10">
    <property type="entry name" value="Clavaminate synthase-like"/>
    <property type="match status" value="1"/>
</dbReference>
<keyword evidence="4" id="KW-0223">Dioxygenase</keyword>
<protein>
    <submittedName>
        <fullName evidence="9">Clavaminate synthase-like protein</fullName>
    </submittedName>
</protein>
<evidence type="ECO:0000256" key="7">
    <source>
        <dbReference type="SAM" id="MobiDB-lite"/>
    </source>
</evidence>
<proteinExistence type="inferred from homology"/>
<evidence type="ECO:0000313" key="10">
    <source>
        <dbReference type="Proteomes" id="UP000294933"/>
    </source>
</evidence>
<evidence type="ECO:0000256" key="1">
    <source>
        <dbReference type="ARBA" id="ARBA00001954"/>
    </source>
</evidence>